<name>A0A6S7I376_PARCT</name>
<dbReference type="Proteomes" id="UP001152795">
    <property type="component" value="Unassembled WGS sequence"/>
</dbReference>
<accession>A0A6S7I376</accession>
<gene>
    <name evidence="1" type="ORF">PACLA_8A043661</name>
</gene>
<evidence type="ECO:0000313" key="1">
    <source>
        <dbReference type="EMBL" id="CAB4012156.1"/>
    </source>
</evidence>
<organism evidence="1 2">
    <name type="scientific">Paramuricea clavata</name>
    <name type="common">Red gorgonian</name>
    <name type="synonym">Violescent sea-whip</name>
    <dbReference type="NCBI Taxonomy" id="317549"/>
    <lineage>
        <taxon>Eukaryota</taxon>
        <taxon>Metazoa</taxon>
        <taxon>Cnidaria</taxon>
        <taxon>Anthozoa</taxon>
        <taxon>Octocorallia</taxon>
        <taxon>Malacalcyonacea</taxon>
        <taxon>Plexauridae</taxon>
        <taxon>Paramuricea</taxon>
    </lineage>
</organism>
<proteinExistence type="predicted"/>
<feature type="non-terminal residue" evidence="1">
    <location>
        <position position="1"/>
    </location>
</feature>
<feature type="non-terminal residue" evidence="1">
    <location>
        <position position="68"/>
    </location>
</feature>
<dbReference type="EMBL" id="CACRXK020007402">
    <property type="protein sequence ID" value="CAB4012156.1"/>
    <property type="molecule type" value="Genomic_DNA"/>
</dbReference>
<dbReference type="AlphaFoldDB" id="A0A6S7I376"/>
<keyword evidence="2" id="KW-1185">Reference proteome</keyword>
<evidence type="ECO:0000313" key="2">
    <source>
        <dbReference type="Proteomes" id="UP001152795"/>
    </source>
</evidence>
<protein>
    <submittedName>
        <fullName evidence="1">Malate dehydrogenase, cytoplasmic, partial</fullName>
    </submittedName>
</protein>
<reference evidence="1" key="1">
    <citation type="submission" date="2020-04" db="EMBL/GenBank/DDBJ databases">
        <authorList>
            <person name="Alioto T."/>
            <person name="Alioto T."/>
            <person name="Gomez Garrido J."/>
        </authorList>
    </citation>
    <scope>NUCLEOTIDE SEQUENCE</scope>
    <source>
        <strain evidence="1">A484AB</strain>
    </source>
</reference>
<sequence>SPFVNCVYRKMALSKVVANMKDELSAETHKRKKLRESELFVLDNSLRESTVGQLRGHTLENKWKIYEE</sequence>
<comment type="caution">
    <text evidence="1">The sequence shown here is derived from an EMBL/GenBank/DDBJ whole genome shotgun (WGS) entry which is preliminary data.</text>
</comment>